<feature type="compositionally biased region" description="Polar residues" evidence="1">
    <location>
        <begin position="684"/>
        <end position="696"/>
    </location>
</feature>
<feature type="compositionally biased region" description="Basic and acidic residues" evidence="1">
    <location>
        <begin position="647"/>
        <end position="658"/>
    </location>
</feature>
<dbReference type="Proteomes" id="UP000500857">
    <property type="component" value="Chromosome"/>
</dbReference>
<evidence type="ECO:0000313" key="2">
    <source>
        <dbReference type="EMBL" id="QIZ72191.1"/>
    </source>
</evidence>
<accession>A0A6H1U031</accession>
<evidence type="ECO:0000313" key="3">
    <source>
        <dbReference type="Proteomes" id="UP000500857"/>
    </source>
</evidence>
<dbReference type="KEGG" id="oxy:HCG48_17765"/>
<dbReference type="InterPro" id="IPR023825">
    <property type="entry name" value="CRISPR-assoc_RAMP_BGP1436"/>
</dbReference>
<protein>
    <submittedName>
        <fullName evidence="2">TIGR03986 family CRISPR-associated RAMP protein</fullName>
    </submittedName>
</protein>
<reference evidence="2 3" key="1">
    <citation type="submission" date="2020-04" db="EMBL/GenBank/DDBJ databases">
        <authorList>
            <person name="Basu S."/>
            <person name="Maruthanayagam V."/>
            <person name="Chakraborty S."/>
            <person name="Pramanik A."/>
            <person name="Mukherjee J."/>
            <person name="Brink B."/>
        </authorList>
    </citation>
    <scope>NUCLEOTIDE SEQUENCE [LARGE SCALE GENOMIC DNA]</scope>
    <source>
        <strain evidence="2 3">AP17</strain>
    </source>
</reference>
<proteinExistence type="predicted"/>
<evidence type="ECO:0000256" key="1">
    <source>
        <dbReference type="SAM" id="MobiDB-lite"/>
    </source>
</evidence>
<dbReference type="RefSeq" id="WP_168570341.1">
    <property type="nucleotide sequence ID" value="NZ_CP051167.1"/>
</dbReference>
<keyword evidence="3" id="KW-1185">Reference proteome</keyword>
<feature type="region of interest" description="Disordered" evidence="1">
    <location>
        <begin position="641"/>
        <end position="736"/>
    </location>
</feature>
<sequence>MTPKHIKQVPESRKAIAPYNFVELPDVVVEAEEIPPLNQYHSNRHTGRIECVLTTDSPLYIRCGMTPDNFAEFSGKDDDLSEDQKKQKRQIMADFFQYPTSQHPALAGSSLRGMLRTLVEIVGYGKLTKVSEQQRFFFRAVAAKSDDPLASPYKNLLKNVKAGYLVQRGYQWYVRPAKTVINNLSFIWVKEKSLTRTNVPDLIKMDRVQDYEPQYIPVSFEGSFTRNNRRFAENVSQNIEAYRDKGMLVTSGNMLESTDKPSSLNRKNHCIVFAPDLKADIIPIDENAIEDYCNTLTDFQKKPPFDKEKGVLKDGRAIFYCERSGKDGKVTRFGHSPNFRIAYIPKKRDRAASVLDFIPQNLRDPNQRDLAEAIFGFVRDKKQEENQAQAGRVFVGDAICQQSTNDDIWWTGNLEKSMTPLILASPKPTTFQHYLVQTTADKKELKHYGSEPEKETVIRGHKLYWHKGSAPSIQLSDNPDSKDDSKSQTTDIKPIKSGVSFNFTIHFENLSPVELGALLWILKLAANPKYRLSLGMGKPLGMGAVKITHELWLSDRVNRYSKLFQNNNWATGDNLATVEESEKCVNAFESHILKSLRGKGETAQKLEEVPRIKMLLAMLSFPGLSADTTRYMKIERDVNKPYIGKPKKGEKTVNEYQERPVLPTPLDVMQWPDDRTIDKPPPSKTNRSTSNSQQPTKKPKPILRSQQDKKKSKQAHLEGGHDNNLATQRPPKKPKK</sequence>
<name>A0A6H1U031_9CYAN</name>
<dbReference type="NCBIfam" id="TIGR03986">
    <property type="entry name" value="TIGR03986 family CRISPR-associated RAMP protein"/>
    <property type="match status" value="1"/>
</dbReference>
<dbReference type="AlphaFoldDB" id="A0A6H1U031"/>
<feature type="region of interest" description="Disordered" evidence="1">
    <location>
        <begin position="470"/>
        <end position="491"/>
    </location>
</feature>
<dbReference type="EMBL" id="CP051167">
    <property type="protein sequence ID" value="QIZ72191.1"/>
    <property type="molecule type" value="Genomic_DNA"/>
</dbReference>
<gene>
    <name evidence="2" type="ORF">HCG48_17765</name>
</gene>
<organism evidence="2 3">
    <name type="scientific">Oxynema aestuarii AP17</name>
    <dbReference type="NCBI Taxonomy" id="2064643"/>
    <lineage>
        <taxon>Bacteria</taxon>
        <taxon>Bacillati</taxon>
        <taxon>Cyanobacteriota</taxon>
        <taxon>Cyanophyceae</taxon>
        <taxon>Oscillatoriophycideae</taxon>
        <taxon>Oscillatoriales</taxon>
        <taxon>Oscillatoriaceae</taxon>
        <taxon>Oxynema</taxon>
        <taxon>Oxynema aestuarii</taxon>
    </lineage>
</organism>